<dbReference type="Gene3D" id="1.10.3450.40">
    <property type="entry name" value="Signal recognition particle, SRP68 subunit, RNA-binding domain"/>
    <property type="match status" value="1"/>
</dbReference>
<dbReference type="PANTHER" id="PTHR12860:SF0">
    <property type="entry name" value="SIGNAL RECOGNITION PARTICLE SUBUNIT SRP68"/>
    <property type="match status" value="1"/>
</dbReference>
<dbReference type="Proteomes" id="UP001530377">
    <property type="component" value="Unassembled WGS sequence"/>
</dbReference>
<feature type="compositionally biased region" description="Basic and acidic residues" evidence="10">
    <location>
        <begin position="147"/>
        <end position="162"/>
    </location>
</feature>
<accession>A0ABD3RQM4</accession>
<evidence type="ECO:0000256" key="5">
    <source>
        <dbReference type="ARBA" id="ARBA00022884"/>
    </source>
</evidence>
<gene>
    <name evidence="11" type="ORF">ACHAXA_002301</name>
</gene>
<feature type="compositionally biased region" description="Gly residues" evidence="10">
    <location>
        <begin position="228"/>
        <end position="237"/>
    </location>
</feature>
<comment type="caution">
    <text evidence="11">The sequence shown here is derived from an EMBL/GenBank/DDBJ whole genome shotgun (WGS) entry which is preliminary data.</text>
</comment>
<evidence type="ECO:0000256" key="10">
    <source>
        <dbReference type="SAM" id="MobiDB-lite"/>
    </source>
</evidence>
<dbReference type="GO" id="GO:0005730">
    <property type="term" value="C:nucleolus"/>
    <property type="evidence" value="ECO:0007669"/>
    <property type="project" value="UniProtKB-SubCell"/>
</dbReference>
<reference evidence="11 12" key="1">
    <citation type="submission" date="2024-10" db="EMBL/GenBank/DDBJ databases">
        <title>Updated reference genomes for cyclostephanoid diatoms.</title>
        <authorList>
            <person name="Roberts W.R."/>
            <person name="Alverson A.J."/>
        </authorList>
    </citation>
    <scope>NUCLEOTIDE SEQUENCE [LARGE SCALE GENOMIC DNA]</scope>
    <source>
        <strain evidence="11 12">AJA228-03</strain>
    </source>
</reference>
<dbReference type="AlphaFoldDB" id="A0ABD3RQM4"/>
<name>A0ABD3RQM4_9STRA</name>
<feature type="region of interest" description="Disordered" evidence="10">
    <location>
        <begin position="198"/>
        <end position="255"/>
    </location>
</feature>
<evidence type="ECO:0000256" key="3">
    <source>
        <dbReference type="ARBA" id="ARBA00009352"/>
    </source>
</evidence>
<dbReference type="PANTHER" id="PTHR12860">
    <property type="entry name" value="SIGNAL RECOGNITION PARTICLE 68 KDA PROTEIN"/>
    <property type="match status" value="1"/>
</dbReference>
<evidence type="ECO:0000256" key="8">
    <source>
        <dbReference type="ARBA" id="ARBA00023274"/>
    </source>
</evidence>
<dbReference type="Pfam" id="PF16969">
    <property type="entry name" value="SRP68"/>
    <property type="match status" value="2"/>
</dbReference>
<feature type="region of interest" description="Disordered" evidence="10">
    <location>
        <begin position="147"/>
        <end position="166"/>
    </location>
</feature>
<evidence type="ECO:0000256" key="9">
    <source>
        <dbReference type="ARBA" id="ARBA00029498"/>
    </source>
</evidence>
<keyword evidence="7" id="KW-0539">Nucleus</keyword>
<comment type="similarity">
    <text evidence="3">Belongs to the SRP68 family.</text>
</comment>
<protein>
    <recommendedName>
        <fullName evidence="9">Signal recognition particle subunit SRP68</fullName>
    </recommendedName>
</protein>
<organism evidence="11 12">
    <name type="scientific">Cyclostephanos tholiformis</name>
    <dbReference type="NCBI Taxonomy" id="382380"/>
    <lineage>
        <taxon>Eukaryota</taxon>
        <taxon>Sar</taxon>
        <taxon>Stramenopiles</taxon>
        <taxon>Ochrophyta</taxon>
        <taxon>Bacillariophyta</taxon>
        <taxon>Coscinodiscophyceae</taxon>
        <taxon>Thalassiosirophycidae</taxon>
        <taxon>Stephanodiscales</taxon>
        <taxon>Stephanodiscaceae</taxon>
        <taxon>Cyclostephanos</taxon>
    </lineage>
</organism>
<dbReference type="InterPro" id="IPR026258">
    <property type="entry name" value="SRP68"/>
</dbReference>
<sequence>MGESRVEERRGDQTRKENNLSAIIIIHQRMIRIYLHSELSRAHSSHGVDRDEYDQYASYCTRKLSRLRHSGAVRRELLHSRAYKNSLSTRRVTASDENGGGGGKSRHAYRAIDITNLPPEVLITSPNYFLVPLYSAERCWASSLAVRSERGEDDGGGRHQESRSGTMVAGSVSIKRLRKAVGYAALLEALANGSDIIGHGTDDSPTDDVISTDGYGDGTTGDEKNGSGAVGASGGGMMTTTSDSTAPRRRPSVDEHTRMEIRAYASWMRGNLAFERNRWTDACREYRAAWTRANRSRIGRLSLSRLPTHPRGETTTTAIMERTTDAIGAIRLFTTRAECHRTAIEILSEMGMSSTDMTSSLDPIQFKLHSLGTTTPQIQGTGESSMLHVDFRENSIGIDTKEMRMAMLKVQDSKADWERHVAHNGKSGTTGGRNGGGNDVGGDDDSDAKFMTLLSGYDDAISVVNQELKQLAALKSGPAVNAKKFRLVNIIGYCKYQKLRMVMCRNEDLANNILDRANDESGVGMTLKNLEELTHLYDALVQDARAVASLPGGGSPEDFDGDASTAATAVEDEFLLEANANVLRLRSLRCYYLARMHASPFVRKYAEALSLLDHAESLAREAVEEIGACDRMEGGAGLLEKLEGILMDMRGEKCRVLAASYLNTNASSTSVKCLLDRLHDYDIPSASAPLCHVPPKLEPIACKPSFFDVAYNYVSDYPVEGLRRALEERGDGAATTPRKSLLSWFRA</sequence>
<evidence type="ECO:0000313" key="12">
    <source>
        <dbReference type="Proteomes" id="UP001530377"/>
    </source>
</evidence>
<evidence type="ECO:0000256" key="1">
    <source>
        <dbReference type="ARBA" id="ARBA00004496"/>
    </source>
</evidence>
<dbReference type="GO" id="GO:0003723">
    <property type="term" value="F:RNA binding"/>
    <property type="evidence" value="ECO:0007669"/>
    <property type="project" value="UniProtKB-KW"/>
</dbReference>
<comment type="subcellular location">
    <subcellularLocation>
        <location evidence="1">Cytoplasm</location>
    </subcellularLocation>
    <subcellularLocation>
        <location evidence="2">Nucleus</location>
        <location evidence="2">Nucleolus</location>
    </subcellularLocation>
</comment>
<evidence type="ECO:0000256" key="4">
    <source>
        <dbReference type="ARBA" id="ARBA00022490"/>
    </source>
</evidence>
<dbReference type="GO" id="GO:0005786">
    <property type="term" value="C:signal recognition particle, endoplasmic reticulum targeting"/>
    <property type="evidence" value="ECO:0007669"/>
    <property type="project" value="UniProtKB-KW"/>
</dbReference>
<keyword evidence="12" id="KW-1185">Reference proteome</keyword>
<evidence type="ECO:0000256" key="2">
    <source>
        <dbReference type="ARBA" id="ARBA00004604"/>
    </source>
</evidence>
<keyword evidence="4" id="KW-0963">Cytoplasm</keyword>
<evidence type="ECO:0000256" key="7">
    <source>
        <dbReference type="ARBA" id="ARBA00023242"/>
    </source>
</evidence>
<proteinExistence type="inferred from homology"/>
<keyword evidence="5" id="KW-0694">RNA-binding</keyword>
<dbReference type="EMBL" id="JALLPB020000210">
    <property type="protein sequence ID" value="KAL3815252.1"/>
    <property type="molecule type" value="Genomic_DNA"/>
</dbReference>
<evidence type="ECO:0000313" key="11">
    <source>
        <dbReference type="EMBL" id="KAL3815252.1"/>
    </source>
</evidence>
<keyword evidence="8" id="KW-0687">Ribonucleoprotein</keyword>
<dbReference type="InterPro" id="IPR038253">
    <property type="entry name" value="SRP68_N_sf"/>
</dbReference>
<keyword evidence="6" id="KW-0733">Signal recognition particle</keyword>
<evidence type="ECO:0000256" key="6">
    <source>
        <dbReference type="ARBA" id="ARBA00023135"/>
    </source>
</evidence>